<dbReference type="AlphaFoldDB" id="A0A347WKC7"/>
<accession>A0A347WKC7</accession>
<sequence>MEIKQKYALRKDKRYGLCSAVIATALISGVTLHANHANAQELEAVAPETTELPATNLPEAQPVPTPAQETLDQAATEGTQGATEIAVDNTPVEAAVETQKDNLVVTEETKDLGIAQSEEELSNKMSEIKKDQEKQVAEISNKGNQYQAEKTQHDKELEKYNKEKAQYDQEKSKYDKDKQQYDQDKRQFDQDQKQSVEDLNQYNNDKKIYDQAVDKYQKDLVKYKESKKDYDQAKIEHEKKVAEINQKNQEIAEYNRKQREAYQLATDKNKQKIEAGLRNPIRPSYGAGESGQFTPSNSWTNLKSTEIDGLNVVATGSVHDLKDFRSDYYVNISSEKPLDKDSIIKDISFPNVNIFALDGGNLTAVSKSHTDNIYFTGIGNATKRYRIESGK</sequence>
<evidence type="ECO:0000313" key="5">
    <source>
        <dbReference type="Proteomes" id="UP000263232"/>
    </source>
</evidence>
<feature type="compositionally biased region" description="Polar residues" evidence="1">
    <location>
        <begin position="67"/>
        <end position="79"/>
    </location>
</feature>
<proteinExistence type="predicted"/>
<protein>
    <recommendedName>
        <fullName evidence="3">Antigen I/II N-terminal domain-containing protein</fullName>
    </recommendedName>
</protein>
<name>A0A347WKC7_9LACT</name>
<feature type="chain" id="PRO_5016997215" description="Antigen I/II N-terminal domain-containing protein" evidence="2">
    <location>
        <begin position="40"/>
        <end position="391"/>
    </location>
</feature>
<evidence type="ECO:0000256" key="2">
    <source>
        <dbReference type="SAM" id="SignalP"/>
    </source>
</evidence>
<feature type="signal peptide" evidence="2">
    <location>
        <begin position="1"/>
        <end position="39"/>
    </location>
</feature>
<gene>
    <name evidence="4" type="ORF">CL176_05740</name>
</gene>
<keyword evidence="2" id="KW-0732">Signal</keyword>
<dbReference type="InterPro" id="IPR041324">
    <property type="entry name" value="AgI/II_N"/>
</dbReference>
<feature type="domain" description="Antigen I/II N-terminal" evidence="3">
    <location>
        <begin position="76"/>
        <end position="181"/>
    </location>
</feature>
<feature type="compositionally biased region" description="Basic and acidic residues" evidence="1">
    <location>
        <begin position="126"/>
        <end position="136"/>
    </location>
</feature>
<feature type="region of interest" description="Disordered" evidence="1">
    <location>
        <begin position="114"/>
        <end position="204"/>
    </location>
</feature>
<feature type="compositionally biased region" description="Basic and acidic residues" evidence="1">
    <location>
        <begin position="150"/>
        <end position="196"/>
    </location>
</feature>
<feature type="region of interest" description="Disordered" evidence="1">
    <location>
        <begin position="55"/>
        <end position="79"/>
    </location>
</feature>
<evidence type="ECO:0000256" key="1">
    <source>
        <dbReference type="SAM" id="MobiDB-lite"/>
    </source>
</evidence>
<evidence type="ECO:0000313" key="4">
    <source>
        <dbReference type="EMBL" id="AXY25534.1"/>
    </source>
</evidence>
<dbReference type="EMBL" id="CP023434">
    <property type="protein sequence ID" value="AXY25534.1"/>
    <property type="molecule type" value="Genomic_DNA"/>
</dbReference>
<dbReference type="Proteomes" id="UP000263232">
    <property type="component" value="Chromosome"/>
</dbReference>
<dbReference type="RefSeq" id="WP_118990436.1">
    <property type="nucleotide sequence ID" value="NZ_CP023434.1"/>
</dbReference>
<keyword evidence="5" id="KW-1185">Reference proteome</keyword>
<reference evidence="4 5" key="1">
    <citation type="submission" date="2017-09" db="EMBL/GenBank/DDBJ databases">
        <title>Complete genome sequence of Oxytococcus suis strain ZY16052.</title>
        <authorList>
            <person name="Li F."/>
        </authorList>
    </citation>
    <scope>NUCLEOTIDE SEQUENCE [LARGE SCALE GENOMIC DNA]</scope>
    <source>
        <strain evidence="4 5">ZY16052</strain>
    </source>
</reference>
<evidence type="ECO:0000259" key="3">
    <source>
        <dbReference type="Pfam" id="PF18652"/>
    </source>
</evidence>
<dbReference type="KEGG" id="abae:CL176_05740"/>
<organism evidence="4 5">
    <name type="scientific">Suicoccus acidiformans</name>
    <dbReference type="NCBI Taxonomy" id="2036206"/>
    <lineage>
        <taxon>Bacteria</taxon>
        <taxon>Bacillati</taxon>
        <taxon>Bacillota</taxon>
        <taxon>Bacilli</taxon>
        <taxon>Lactobacillales</taxon>
        <taxon>Aerococcaceae</taxon>
        <taxon>Suicoccus</taxon>
    </lineage>
</organism>
<dbReference type="Pfam" id="PF18652">
    <property type="entry name" value="Adhesin_P1_N"/>
    <property type="match status" value="1"/>
</dbReference>